<dbReference type="AlphaFoldDB" id="Q23QF7"/>
<evidence type="ECO:0000313" key="2">
    <source>
        <dbReference type="EMBL" id="EAR98931.1"/>
    </source>
</evidence>
<dbReference type="KEGG" id="tet:TTHERM_00257210"/>
<gene>
    <name evidence="2" type="ORF">TTHERM_00257210</name>
</gene>
<dbReference type="EMBL" id="GG662647">
    <property type="protein sequence ID" value="EAR98931.1"/>
    <property type="molecule type" value="Genomic_DNA"/>
</dbReference>
<dbReference type="InParanoid" id="Q23QF7"/>
<organism evidence="2 3">
    <name type="scientific">Tetrahymena thermophila (strain SB210)</name>
    <dbReference type="NCBI Taxonomy" id="312017"/>
    <lineage>
        <taxon>Eukaryota</taxon>
        <taxon>Sar</taxon>
        <taxon>Alveolata</taxon>
        <taxon>Ciliophora</taxon>
        <taxon>Intramacronucleata</taxon>
        <taxon>Oligohymenophorea</taxon>
        <taxon>Hymenostomatida</taxon>
        <taxon>Tetrahymenina</taxon>
        <taxon>Tetrahymenidae</taxon>
        <taxon>Tetrahymena</taxon>
    </lineage>
</organism>
<evidence type="ECO:0000256" key="1">
    <source>
        <dbReference type="SAM" id="MobiDB-lite"/>
    </source>
</evidence>
<dbReference type="HOGENOM" id="CLU_3110607_0_0_1"/>
<reference evidence="3" key="1">
    <citation type="journal article" date="2006" name="PLoS Biol.">
        <title>Macronuclear genome sequence of the ciliate Tetrahymena thermophila, a model eukaryote.</title>
        <authorList>
            <person name="Eisen J.A."/>
            <person name="Coyne R.S."/>
            <person name="Wu M."/>
            <person name="Wu D."/>
            <person name="Thiagarajan M."/>
            <person name="Wortman J.R."/>
            <person name="Badger J.H."/>
            <person name="Ren Q."/>
            <person name="Amedeo P."/>
            <person name="Jones K.M."/>
            <person name="Tallon L.J."/>
            <person name="Delcher A.L."/>
            <person name="Salzberg S.L."/>
            <person name="Silva J.C."/>
            <person name="Haas B.J."/>
            <person name="Majoros W.H."/>
            <person name="Farzad M."/>
            <person name="Carlton J.M."/>
            <person name="Smith R.K. Jr."/>
            <person name="Garg J."/>
            <person name="Pearlman R.E."/>
            <person name="Karrer K.M."/>
            <person name="Sun L."/>
            <person name="Manning G."/>
            <person name="Elde N.C."/>
            <person name="Turkewitz A.P."/>
            <person name="Asai D.J."/>
            <person name="Wilkes D.E."/>
            <person name="Wang Y."/>
            <person name="Cai H."/>
            <person name="Collins K."/>
            <person name="Stewart B.A."/>
            <person name="Lee S.R."/>
            <person name="Wilamowska K."/>
            <person name="Weinberg Z."/>
            <person name="Ruzzo W.L."/>
            <person name="Wloga D."/>
            <person name="Gaertig J."/>
            <person name="Frankel J."/>
            <person name="Tsao C.-C."/>
            <person name="Gorovsky M.A."/>
            <person name="Keeling P.J."/>
            <person name="Waller R.F."/>
            <person name="Patron N.J."/>
            <person name="Cherry J.M."/>
            <person name="Stover N.A."/>
            <person name="Krieger C.J."/>
            <person name="del Toro C."/>
            <person name="Ryder H.F."/>
            <person name="Williamson S.C."/>
            <person name="Barbeau R.A."/>
            <person name="Hamilton E.P."/>
            <person name="Orias E."/>
        </authorList>
    </citation>
    <scope>NUCLEOTIDE SEQUENCE [LARGE SCALE GENOMIC DNA]</scope>
    <source>
        <strain evidence="3">SB210</strain>
    </source>
</reference>
<protein>
    <submittedName>
        <fullName evidence="2">Uncharacterized protein</fullName>
    </submittedName>
</protein>
<dbReference type="RefSeq" id="XP_001019176.1">
    <property type="nucleotide sequence ID" value="XM_001019176.1"/>
</dbReference>
<accession>Q23QF7</accession>
<evidence type="ECO:0000313" key="3">
    <source>
        <dbReference type="Proteomes" id="UP000009168"/>
    </source>
</evidence>
<dbReference type="Proteomes" id="UP000009168">
    <property type="component" value="Unassembled WGS sequence"/>
</dbReference>
<sequence>MDTECGERRSSRDFKSNLPNKNKMEPKTQNTKSTIKISSPIQMLVKRGKCE</sequence>
<dbReference type="GeneID" id="7842311"/>
<feature type="region of interest" description="Disordered" evidence="1">
    <location>
        <begin position="1"/>
        <end position="33"/>
    </location>
</feature>
<keyword evidence="3" id="KW-1185">Reference proteome</keyword>
<feature type="compositionally biased region" description="Basic and acidic residues" evidence="1">
    <location>
        <begin position="1"/>
        <end position="15"/>
    </location>
</feature>
<name>Q23QF7_TETTS</name>
<proteinExistence type="predicted"/>